<dbReference type="PANTHER" id="PTHR12110:SF53">
    <property type="entry name" value="BLR5974 PROTEIN"/>
    <property type="match status" value="1"/>
</dbReference>
<dbReference type="EMBL" id="JACBZD010000001">
    <property type="protein sequence ID" value="NYI07405.1"/>
    <property type="molecule type" value="Genomic_DNA"/>
</dbReference>
<gene>
    <name evidence="3" type="ORF">FHU37_004348</name>
</gene>
<comment type="caution">
    <text evidence="3">The sequence shown here is derived from an EMBL/GenBank/DDBJ whole genome shotgun (WGS) entry which is preliminary data.</text>
</comment>
<dbReference type="Proteomes" id="UP000567795">
    <property type="component" value="Unassembled WGS sequence"/>
</dbReference>
<dbReference type="InterPro" id="IPR036237">
    <property type="entry name" value="Xyl_isomerase-like_sf"/>
</dbReference>
<evidence type="ECO:0000313" key="3">
    <source>
        <dbReference type="EMBL" id="NYI07405.1"/>
    </source>
</evidence>
<feature type="compositionally biased region" description="Low complexity" evidence="1">
    <location>
        <begin position="399"/>
        <end position="413"/>
    </location>
</feature>
<feature type="domain" description="Xylose isomerase-like TIM barrel" evidence="2">
    <location>
        <begin position="65"/>
        <end position="229"/>
    </location>
</feature>
<dbReference type="Pfam" id="PF01261">
    <property type="entry name" value="AP_endonuc_2"/>
    <property type="match status" value="1"/>
</dbReference>
<dbReference type="Gene3D" id="3.20.20.150">
    <property type="entry name" value="Divalent-metal-dependent TIM barrel enzymes"/>
    <property type="match status" value="1"/>
</dbReference>
<keyword evidence="4" id="KW-1185">Reference proteome</keyword>
<dbReference type="PANTHER" id="PTHR12110">
    <property type="entry name" value="HYDROXYPYRUVATE ISOMERASE"/>
    <property type="match status" value="1"/>
</dbReference>
<dbReference type="InterPro" id="IPR013022">
    <property type="entry name" value="Xyl_isomerase-like_TIM-brl"/>
</dbReference>
<dbReference type="AlphaFoldDB" id="A0A852ZZ94"/>
<accession>A0A852ZZ94</accession>
<dbReference type="SUPFAM" id="SSF51658">
    <property type="entry name" value="Xylose isomerase-like"/>
    <property type="match status" value="1"/>
</dbReference>
<name>A0A852ZZ94_9ACTN</name>
<dbReference type="NCBIfam" id="NF035939">
    <property type="entry name" value="TIM_EboE"/>
    <property type="match status" value="1"/>
</dbReference>
<evidence type="ECO:0000313" key="4">
    <source>
        <dbReference type="Proteomes" id="UP000567795"/>
    </source>
</evidence>
<evidence type="ECO:0000256" key="1">
    <source>
        <dbReference type="SAM" id="MobiDB-lite"/>
    </source>
</evidence>
<organism evidence="3 4">
    <name type="scientific">Allostreptomyces psammosilenae</name>
    <dbReference type="NCBI Taxonomy" id="1892865"/>
    <lineage>
        <taxon>Bacteria</taxon>
        <taxon>Bacillati</taxon>
        <taxon>Actinomycetota</taxon>
        <taxon>Actinomycetes</taxon>
        <taxon>Kitasatosporales</taxon>
        <taxon>Streptomycetaceae</taxon>
        <taxon>Allostreptomyces</taxon>
    </lineage>
</organism>
<sequence>MRLRHRDGTTVHLAYCTNVHPAETLPDLLDRLDRHAVPAAALLGDERLGGGRLGVGLWLPAPVAAHLAADAAAVRRLRAELTARGLETVTLNGFPYRGFGDPIVKGRVYHPDWTTPDRARYTADLAAVLAGLLPDDAARGSVSTLPLAWRTPWDRARAAQATERLRALGHALADIEARTGRTIRVGLEPEPGCVVETIEQAVRHLAGTDPRRIGVCLDACHLAVAHEEPGTALDRLAAAGVPVVKTQASCAMVVPRPADPEHRRAAVEWVEPRYLHQVREAAGGHLGVPPLAVDDLPEALEWPGGLPARNPWRVHFHVPLHADPPPPLTTTRPALLDTLDALFGGRRALTDHVEVETYTWTALPDGVAGTTRHRDRDLATDIAAELDWTRRTLLTLGLTPASATATGESTTAEIPSTPEPTR</sequence>
<dbReference type="GO" id="GO:0016853">
    <property type="term" value="F:isomerase activity"/>
    <property type="evidence" value="ECO:0007669"/>
    <property type="project" value="UniProtKB-KW"/>
</dbReference>
<evidence type="ECO:0000259" key="2">
    <source>
        <dbReference type="Pfam" id="PF01261"/>
    </source>
</evidence>
<feature type="region of interest" description="Disordered" evidence="1">
    <location>
        <begin position="399"/>
        <end position="422"/>
    </location>
</feature>
<keyword evidence="3" id="KW-0413">Isomerase</keyword>
<proteinExistence type="predicted"/>
<reference evidence="3 4" key="1">
    <citation type="submission" date="2020-07" db="EMBL/GenBank/DDBJ databases">
        <title>Sequencing the genomes of 1000 actinobacteria strains.</title>
        <authorList>
            <person name="Klenk H.-P."/>
        </authorList>
    </citation>
    <scope>NUCLEOTIDE SEQUENCE [LARGE SCALE GENOMIC DNA]</scope>
    <source>
        <strain evidence="3 4">DSM 42178</strain>
    </source>
</reference>
<dbReference type="RefSeq" id="WP_179815821.1">
    <property type="nucleotide sequence ID" value="NZ_JACBZD010000001.1"/>
</dbReference>
<protein>
    <submittedName>
        <fullName evidence="3">Sugar phosphate isomerase/epimerase</fullName>
    </submittedName>
</protein>
<dbReference type="InterPro" id="IPR050312">
    <property type="entry name" value="IolE/XylAMocC-like"/>
</dbReference>